<evidence type="ECO:0000313" key="2">
    <source>
        <dbReference type="EMBL" id="PZP42591.1"/>
    </source>
</evidence>
<name>A0A2W5EEU6_9SPHI</name>
<gene>
    <name evidence="2" type="ORF">DI598_16795</name>
</gene>
<evidence type="ECO:0000256" key="1">
    <source>
        <dbReference type="SAM" id="MobiDB-lite"/>
    </source>
</evidence>
<dbReference type="AlphaFoldDB" id="A0A2W5EEU6"/>
<reference evidence="2 3" key="1">
    <citation type="submission" date="2017-11" db="EMBL/GenBank/DDBJ databases">
        <title>Infants hospitalized years apart are colonized by the same room-sourced microbial strains.</title>
        <authorList>
            <person name="Brooks B."/>
            <person name="Olm M.R."/>
            <person name="Firek B.A."/>
            <person name="Baker R."/>
            <person name="Thomas B.C."/>
            <person name="Morowitz M.J."/>
            <person name="Banfield J.F."/>
        </authorList>
    </citation>
    <scope>NUCLEOTIDE SEQUENCE [LARGE SCALE GENOMIC DNA]</scope>
    <source>
        <strain evidence="2">S2_009_000_R2_76</strain>
    </source>
</reference>
<proteinExistence type="predicted"/>
<dbReference type="Proteomes" id="UP000249645">
    <property type="component" value="Unassembled WGS sequence"/>
</dbReference>
<evidence type="ECO:0000313" key="3">
    <source>
        <dbReference type="Proteomes" id="UP000249645"/>
    </source>
</evidence>
<organism evidence="2 3">
    <name type="scientific">Pseudopedobacter saltans</name>
    <dbReference type="NCBI Taxonomy" id="151895"/>
    <lineage>
        <taxon>Bacteria</taxon>
        <taxon>Pseudomonadati</taxon>
        <taxon>Bacteroidota</taxon>
        <taxon>Sphingobacteriia</taxon>
        <taxon>Sphingobacteriales</taxon>
        <taxon>Sphingobacteriaceae</taxon>
        <taxon>Pseudopedobacter</taxon>
    </lineage>
</organism>
<feature type="compositionally biased region" description="Polar residues" evidence="1">
    <location>
        <begin position="40"/>
        <end position="71"/>
    </location>
</feature>
<feature type="compositionally biased region" description="Polar residues" evidence="1">
    <location>
        <begin position="1"/>
        <end position="33"/>
    </location>
</feature>
<dbReference type="EMBL" id="QFOI01000424">
    <property type="protein sequence ID" value="PZP42591.1"/>
    <property type="molecule type" value="Genomic_DNA"/>
</dbReference>
<protein>
    <submittedName>
        <fullName evidence="2">Uncharacterized protein</fullName>
    </submittedName>
</protein>
<sequence length="141" mass="15625">MAKAQNTSAKNNQVSETPNAESTTPTITENATLENPIVENVNQEGGSPESETPNAESTTQEGQENTNSINVETVKDDEIEPQVDYEDEALIARYKKLYPQNKVFHLTSDKQVFLDSGKRDADAHQKTLGYGSLKSYHQHTI</sequence>
<accession>A0A2W5EEU6</accession>
<comment type="caution">
    <text evidence="2">The sequence shown here is derived from an EMBL/GenBank/DDBJ whole genome shotgun (WGS) entry which is preliminary data.</text>
</comment>
<feature type="region of interest" description="Disordered" evidence="1">
    <location>
        <begin position="1"/>
        <end position="80"/>
    </location>
</feature>